<dbReference type="AlphaFoldDB" id="A0A0N4WJU2"/>
<dbReference type="Proteomes" id="UP000268014">
    <property type="component" value="Unassembled WGS sequence"/>
</dbReference>
<evidence type="ECO:0000313" key="2">
    <source>
        <dbReference type="Proteomes" id="UP000268014"/>
    </source>
</evidence>
<evidence type="ECO:0000313" key="3">
    <source>
        <dbReference type="WBParaSite" id="HPLM_0001130801-mRNA-1"/>
    </source>
</evidence>
<dbReference type="WBParaSite" id="HPLM_0001130801-mRNA-1">
    <property type="protein sequence ID" value="HPLM_0001130801-mRNA-1"/>
    <property type="gene ID" value="HPLM_0001130801"/>
</dbReference>
<reference evidence="1 2" key="2">
    <citation type="submission" date="2018-11" db="EMBL/GenBank/DDBJ databases">
        <authorList>
            <consortium name="Pathogen Informatics"/>
        </authorList>
    </citation>
    <scope>NUCLEOTIDE SEQUENCE [LARGE SCALE GENOMIC DNA]</scope>
    <source>
        <strain evidence="1 2">MHpl1</strain>
    </source>
</reference>
<sequence>MSIVNEMAPGTVSYHGWCKRLVGQHDKFGQLFTQLIPFRSVSLGSLLRGLSLARRQQEAGVEPDFLNRRSTIRETRWKGAKAREIGEGVKLFYGEDTKRNGVATAVAESLKDCLRRQ</sequence>
<keyword evidence="2" id="KW-1185">Reference proteome</keyword>
<organism evidence="3">
    <name type="scientific">Haemonchus placei</name>
    <name type="common">Barber's pole worm</name>
    <dbReference type="NCBI Taxonomy" id="6290"/>
    <lineage>
        <taxon>Eukaryota</taxon>
        <taxon>Metazoa</taxon>
        <taxon>Ecdysozoa</taxon>
        <taxon>Nematoda</taxon>
        <taxon>Chromadorea</taxon>
        <taxon>Rhabditida</taxon>
        <taxon>Rhabditina</taxon>
        <taxon>Rhabditomorpha</taxon>
        <taxon>Strongyloidea</taxon>
        <taxon>Trichostrongylidae</taxon>
        <taxon>Haemonchus</taxon>
    </lineage>
</organism>
<gene>
    <name evidence="1" type="ORF">HPLM_LOCUS11300</name>
</gene>
<reference evidence="3" key="1">
    <citation type="submission" date="2017-02" db="UniProtKB">
        <authorList>
            <consortium name="WormBaseParasite"/>
        </authorList>
    </citation>
    <scope>IDENTIFICATION</scope>
</reference>
<dbReference type="OrthoDB" id="5836246at2759"/>
<dbReference type="EMBL" id="UZAF01017529">
    <property type="protein sequence ID" value="VDO42536.1"/>
    <property type="molecule type" value="Genomic_DNA"/>
</dbReference>
<proteinExistence type="predicted"/>
<accession>A0A0N4WJU2</accession>
<evidence type="ECO:0000313" key="1">
    <source>
        <dbReference type="EMBL" id="VDO42536.1"/>
    </source>
</evidence>
<protein>
    <submittedName>
        <fullName evidence="3">HTH_48 domain-containing protein</fullName>
    </submittedName>
</protein>
<name>A0A0N4WJU2_HAEPC</name>